<feature type="domain" description="HAT C-terminal dimerisation" evidence="1">
    <location>
        <begin position="86"/>
        <end position="169"/>
    </location>
</feature>
<sequence length="191" mass="21601">MKFELLEHCFNKRDPNTSQEKLSLVKEKLYLLFDQYKSKSVLATSSNVTPTAHASVTMQHGRGLSIFNEIPAFESQNITDNGKSSLDMYLEEGRSEMKYFYDMDVLQYWSDRKMRYGDLALMACDVLSIPITTVASEPAFSIGSRVLTKYRSCILPARVQALLCSRNWLKGYKVPEDDDESTGDGSDPPLA</sequence>
<protein>
    <recommendedName>
        <fullName evidence="1">HAT C-terminal dimerisation domain-containing protein</fullName>
    </recommendedName>
</protein>
<dbReference type="Proteomes" id="UP001152523">
    <property type="component" value="Unassembled WGS sequence"/>
</dbReference>
<dbReference type="EMBL" id="CAMAPF010000964">
    <property type="protein sequence ID" value="CAH9131035.1"/>
    <property type="molecule type" value="Genomic_DNA"/>
</dbReference>
<name>A0AAV0F6H0_9ASTE</name>
<dbReference type="GO" id="GO:0046983">
    <property type="term" value="F:protein dimerization activity"/>
    <property type="evidence" value="ECO:0007669"/>
    <property type="project" value="InterPro"/>
</dbReference>
<dbReference type="InterPro" id="IPR012337">
    <property type="entry name" value="RNaseH-like_sf"/>
</dbReference>
<dbReference type="AlphaFoldDB" id="A0AAV0F6H0"/>
<reference evidence="2" key="1">
    <citation type="submission" date="2022-07" db="EMBL/GenBank/DDBJ databases">
        <authorList>
            <person name="Macas J."/>
            <person name="Novak P."/>
            <person name="Neumann P."/>
        </authorList>
    </citation>
    <scope>NUCLEOTIDE SEQUENCE</scope>
</reference>
<proteinExistence type="predicted"/>
<comment type="caution">
    <text evidence="2">The sequence shown here is derived from an EMBL/GenBank/DDBJ whole genome shotgun (WGS) entry which is preliminary data.</text>
</comment>
<dbReference type="InterPro" id="IPR008906">
    <property type="entry name" value="HATC_C_dom"/>
</dbReference>
<dbReference type="PANTHER" id="PTHR23272:SF166">
    <property type="entry name" value="ZINC FINGER BED DOMAIN-CONTAINING PROTEIN RICESLEEPER 2-LIKE ISOFORM X1"/>
    <property type="match status" value="1"/>
</dbReference>
<keyword evidence="3" id="KW-1185">Reference proteome</keyword>
<dbReference type="PANTHER" id="PTHR23272">
    <property type="entry name" value="BED FINGER-RELATED"/>
    <property type="match status" value="1"/>
</dbReference>
<dbReference type="SUPFAM" id="SSF53098">
    <property type="entry name" value="Ribonuclease H-like"/>
    <property type="match status" value="1"/>
</dbReference>
<evidence type="ECO:0000259" key="1">
    <source>
        <dbReference type="Pfam" id="PF05699"/>
    </source>
</evidence>
<evidence type="ECO:0000313" key="3">
    <source>
        <dbReference type="Proteomes" id="UP001152523"/>
    </source>
</evidence>
<evidence type="ECO:0000313" key="2">
    <source>
        <dbReference type="EMBL" id="CAH9131035.1"/>
    </source>
</evidence>
<organism evidence="2 3">
    <name type="scientific">Cuscuta epithymum</name>
    <dbReference type="NCBI Taxonomy" id="186058"/>
    <lineage>
        <taxon>Eukaryota</taxon>
        <taxon>Viridiplantae</taxon>
        <taxon>Streptophyta</taxon>
        <taxon>Embryophyta</taxon>
        <taxon>Tracheophyta</taxon>
        <taxon>Spermatophyta</taxon>
        <taxon>Magnoliopsida</taxon>
        <taxon>eudicotyledons</taxon>
        <taxon>Gunneridae</taxon>
        <taxon>Pentapetalae</taxon>
        <taxon>asterids</taxon>
        <taxon>lamiids</taxon>
        <taxon>Solanales</taxon>
        <taxon>Convolvulaceae</taxon>
        <taxon>Cuscuteae</taxon>
        <taxon>Cuscuta</taxon>
        <taxon>Cuscuta subgen. Cuscuta</taxon>
    </lineage>
</organism>
<dbReference type="Pfam" id="PF05699">
    <property type="entry name" value="Dimer_Tnp_hAT"/>
    <property type="match status" value="1"/>
</dbReference>
<accession>A0AAV0F6H0</accession>
<gene>
    <name evidence="2" type="ORF">CEPIT_LOCUS31104</name>
</gene>